<dbReference type="AlphaFoldDB" id="A0A0P9DJ89"/>
<proteinExistence type="predicted"/>
<comment type="caution">
    <text evidence="1">The sequence shown here is derived from an EMBL/GenBank/DDBJ whole genome shotgun (WGS) entry which is preliminary data.</text>
</comment>
<dbReference type="Proteomes" id="UP000050509">
    <property type="component" value="Unassembled WGS sequence"/>
</dbReference>
<dbReference type="EMBL" id="LJCR01001682">
    <property type="protein sequence ID" value="KPV49904.1"/>
    <property type="molecule type" value="Genomic_DNA"/>
</dbReference>
<evidence type="ECO:0000313" key="2">
    <source>
        <dbReference type="Proteomes" id="UP000050509"/>
    </source>
</evidence>
<reference evidence="1 2" key="1">
    <citation type="submission" date="2015-09" db="EMBL/GenBank/DDBJ databases">
        <title>Draft genome sequence of Kouleothrix aurantiaca JCM 19913.</title>
        <authorList>
            <person name="Hemp J."/>
        </authorList>
    </citation>
    <scope>NUCLEOTIDE SEQUENCE [LARGE SCALE GENOMIC DNA]</scope>
    <source>
        <strain evidence="1 2">COM-B</strain>
    </source>
</reference>
<name>A0A0P9DJ89_9CHLR</name>
<protein>
    <submittedName>
        <fullName evidence="1">Uncharacterized protein</fullName>
    </submittedName>
</protein>
<organism evidence="1 2">
    <name type="scientific">Kouleothrix aurantiaca</name>
    <dbReference type="NCBI Taxonomy" id="186479"/>
    <lineage>
        <taxon>Bacteria</taxon>
        <taxon>Bacillati</taxon>
        <taxon>Chloroflexota</taxon>
        <taxon>Chloroflexia</taxon>
        <taxon>Chloroflexales</taxon>
        <taxon>Roseiflexineae</taxon>
        <taxon>Roseiflexaceae</taxon>
        <taxon>Kouleothrix</taxon>
    </lineage>
</organism>
<gene>
    <name evidence="1" type="ORF">SE17_29980</name>
</gene>
<evidence type="ECO:0000313" key="1">
    <source>
        <dbReference type="EMBL" id="KPV49904.1"/>
    </source>
</evidence>
<keyword evidence="2" id="KW-1185">Reference proteome</keyword>
<accession>A0A0P9DJ89</accession>
<sequence length="256" mass="28510">MDILFPSEGAPMMFERERYPSYTVEQGIDEVLVEQARVLAQALPIRRAKLVQGDLVSMTAELLTRIGGSLAEILVDTSTNPELKQILDLVRAADSPLDINIFAQWTITRSDEHWLALLYLNFEYGSLVAKFHLAFEMRDEGTQKILTEIENQGRLIIDDAAAPDTKITRVVNATSAVDLALGQSRASVVERMRGLTIEVPSSLVNAFSHSPLFALATKNARTLASAWPRLNHLDRELLKLSRKSAQPFIPPPLDTF</sequence>
<feature type="non-terminal residue" evidence="1">
    <location>
        <position position="256"/>
    </location>
</feature>